<name>A0A2H0V1D2_9BACT</name>
<gene>
    <name evidence="1" type="ORF">COU01_03035</name>
</gene>
<dbReference type="EMBL" id="PFAT01000037">
    <property type="protein sequence ID" value="PIR92180.1"/>
    <property type="molecule type" value="Genomic_DNA"/>
</dbReference>
<dbReference type="AlphaFoldDB" id="A0A2H0V1D2"/>
<reference evidence="2" key="1">
    <citation type="submission" date="2017-09" db="EMBL/GenBank/DDBJ databases">
        <title>Depth-based differentiation of microbial function through sediment-hosted aquifers and enrichment of novel symbionts in the deep terrestrial subsurface.</title>
        <authorList>
            <person name="Probst A.J."/>
            <person name="Ladd B."/>
            <person name="Jarett J.K."/>
            <person name="Geller-Mcgrath D.E."/>
            <person name="Sieber C.M.K."/>
            <person name="Emerson J.B."/>
            <person name="Anantharaman K."/>
            <person name="Thomas B.C."/>
            <person name="Malmstrom R."/>
            <person name="Stieglmeier M."/>
            <person name="Klingl A."/>
            <person name="Woyke T."/>
            <person name="Ryan C.M."/>
            <person name="Banfield J.F."/>
        </authorList>
    </citation>
    <scope>NUCLEOTIDE SEQUENCE [LARGE SCALE GENOMIC DNA]</scope>
</reference>
<dbReference type="Proteomes" id="UP000228510">
    <property type="component" value="Unassembled WGS sequence"/>
</dbReference>
<comment type="caution">
    <text evidence="1">The sequence shown here is derived from an EMBL/GenBank/DDBJ whole genome shotgun (WGS) entry which is preliminary data.</text>
</comment>
<sequence>MKKLNNSNKIVDSIVGPGMHEWFEIYVRRAASGRPTFALFYRNGYSRIMVVCECPLCDVKAALKNFALKNSLADEYRVKEFVENHLMSPKRFASEQLNHCGWQWCPECSGLKEGRVVQNLLCLPGKEYIAAVSGHATCGLVTRICSCAGDNAVEIVNGRYFRFDHDDSRMTFEIYGDNGQMESGRCECPRSKGCGMFGTLAEIRCHESFSAAYASQTLPPEIYQKRFLKEDPGDATVEQRIADWLNASASARAEHAKHGPRHGGDVCHCGSTELHSRSGNCYDSAVKVIREYPAAVNHRLMKLVPTARDLVSRLLATPVK</sequence>
<protein>
    <submittedName>
        <fullName evidence="1">Uncharacterized protein</fullName>
    </submittedName>
</protein>
<organism evidence="1 2">
    <name type="scientific">Candidatus Falkowbacteria bacterium CG10_big_fil_rev_8_21_14_0_10_44_15</name>
    <dbReference type="NCBI Taxonomy" id="1974569"/>
    <lineage>
        <taxon>Bacteria</taxon>
        <taxon>Candidatus Falkowiibacteriota</taxon>
    </lineage>
</organism>
<evidence type="ECO:0000313" key="2">
    <source>
        <dbReference type="Proteomes" id="UP000228510"/>
    </source>
</evidence>
<evidence type="ECO:0000313" key="1">
    <source>
        <dbReference type="EMBL" id="PIR92180.1"/>
    </source>
</evidence>
<proteinExistence type="predicted"/>
<accession>A0A2H0V1D2</accession>